<evidence type="ECO:0000313" key="3">
    <source>
        <dbReference type="Proteomes" id="UP000292702"/>
    </source>
</evidence>
<reference evidence="2 3" key="1">
    <citation type="submission" date="2018-11" db="EMBL/GenBank/DDBJ databases">
        <title>Genome assembly of Steccherinum ochraceum LE-BIN_3174, the white-rot fungus of the Steccherinaceae family (The Residual Polyporoid clade, Polyporales, Basidiomycota).</title>
        <authorList>
            <person name="Fedorova T.V."/>
            <person name="Glazunova O.A."/>
            <person name="Landesman E.O."/>
            <person name="Moiseenko K.V."/>
            <person name="Psurtseva N.V."/>
            <person name="Savinova O.S."/>
            <person name="Shakhova N.V."/>
            <person name="Tyazhelova T.V."/>
            <person name="Vasina D.V."/>
        </authorList>
    </citation>
    <scope>NUCLEOTIDE SEQUENCE [LARGE SCALE GENOMIC DNA]</scope>
    <source>
        <strain evidence="2 3">LE-BIN_3174</strain>
    </source>
</reference>
<protein>
    <submittedName>
        <fullName evidence="2">Uncharacterized protein</fullName>
    </submittedName>
</protein>
<dbReference type="EMBL" id="RWJN01000156">
    <property type="protein sequence ID" value="TCD65955.1"/>
    <property type="molecule type" value="Genomic_DNA"/>
</dbReference>
<evidence type="ECO:0000256" key="1">
    <source>
        <dbReference type="SAM" id="MobiDB-lite"/>
    </source>
</evidence>
<feature type="region of interest" description="Disordered" evidence="1">
    <location>
        <begin position="271"/>
        <end position="307"/>
    </location>
</feature>
<name>A0A4R0RJA1_9APHY</name>
<dbReference type="OrthoDB" id="39175at2759"/>
<evidence type="ECO:0000313" key="2">
    <source>
        <dbReference type="EMBL" id="TCD65955.1"/>
    </source>
</evidence>
<dbReference type="AlphaFoldDB" id="A0A4R0RJA1"/>
<organism evidence="2 3">
    <name type="scientific">Steccherinum ochraceum</name>
    <dbReference type="NCBI Taxonomy" id="92696"/>
    <lineage>
        <taxon>Eukaryota</taxon>
        <taxon>Fungi</taxon>
        <taxon>Dikarya</taxon>
        <taxon>Basidiomycota</taxon>
        <taxon>Agaricomycotina</taxon>
        <taxon>Agaricomycetes</taxon>
        <taxon>Polyporales</taxon>
        <taxon>Steccherinaceae</taxon>
        <taxon>Steccherinum</taxon>
    </lineage>
</organism>
<gene>
    <name evidence="2" type="ORF">EIP91_001985</name>
</gene>
<sequence length="359" mass="39462">MSSNRAPFGTAEYVDGWSSAPFWYKSEHAAPMFSPISTSNTFDSGHPLCSDRRTVDTQMFEVHQSQRFPTASHLGHPDNDTTYCYSTYDANIMHQQTTSSYGHISTYSQYQERGYSLFNGLNITPSYPYVPGQMQESTFAAPSSEGPVDTTSSSFATSAHLANFAQASSTLSQYVCANQGKSRHDPGGGLAGSYDDTETLQQVAAYHHDRQPEYPNIMDEPLPIASPHSSALYNAIIEVPALAPRRQPTRLDAIQIEDAGYATDRNESFKEQLQYPDESSQSEGSSSASTTPISQLPTPFTLTPLDKARKYPVRMEVPPPERVKYKRGTPTRVACYFCRKRKIACGGPPEGTKDGACGP</sequence>
<dbReference type="Proteomes" id="UP000292702">
    <property type="component" value="Unassembled WGS sequence"/>
</dbReference>
<proteinExistence type="predicted"/>
<accession>A0A4R0RJA1</accession>
<comment type="caution">
    <text evidence="2">The sequence shown here is derived from an EMBL/GenBank/DDBJ whole genome shotgun (WGS) entry which is preliminary data.</text>
</comment>
<feature type="compositionally biased region" description="Low complexity" evidence="1">
    <location>
        <begin position="278"/>
        <end position="295"/>
    </location>
</feature>
<keyword evidence="3" id="KW-1185">Reference proteome</keyword>